<accession>A0ABQ6EVD4</accession>
<feature type="domain" description="Metalloprotease TldD/E N-terminal" evidence="5">
    <location>
        <begin position="36"/>
        <end position="100"/>
    </location>
</feature>
<dbReference type="InterPro" id="IPR035068">
    <property type="entry name" value="TldD/PmbA_N"/>
</dbReference>
<dbReference type="InterPro" id="IPR025502">
    <property type="entry name" value="TldD"/>
</dbReference>
<dbReference type="InterPro" id="IPR045570">
    <property type="entry name" value="Metalloprtase-TldD/E_cen_dom"/>
</dbReference>
<dbReference type="InterPro" id="IPR045569">
    <property type="entry name" value="Metalloprtase-TldD/E_C"/>
</dbReference>
<proteinExistence type="inferred from homology"/>
<keyword evidence="2" id="KW-0645">Protease</keyword>
<evidence type="ECO:0000256" key="4">
    <source>
        <dbReference type="ARBA" id="ARBA00023049"/>
    </source>
</evidence>
<dbReference type="EMBL" id="BSPW01000020">
    <property type="protein sequence ID" value="GLT17128.1"/>
    <property type="molecule type" value="Genomic_DNA"/>
</dbReference>
<dbReference type="Pfam" id="PF19290">
    <property type="entry name" value="PmbA_TldD_2nd"/>
    <property type="match status" value="1"/>
</dbReference>
<dbReference type="PIRSF" id="PIRSF004919">
    <property type="entry name" value="TldD"/>
    <property type="match status" value="1"/>
</dbReference>
<organism evidence="8 9">
    <name type="scientific">Vibrio zhanjiangensis</name>
    <dbReference type="NCBI Taxonomy" id="1046128"/>
    <lineage>
        <taxon>Bacteria</taxon>
        <taxon>Pseudomonadati</taxon>
        <taxon>Pseudomonadota</taxon>
        <taxon>Gammaproteobacteria</taxon>
        <taxon>Vibrionales</taxon>
        <taxon>Vibrionaceae</taxon>
        <taxon>Vibrio</taxon>
    </lineage>
</organism>
<comment type="similarity">
    <text evidence="1">Belongs to the peptidase U62 family.</text>
</comment>
<keyword evidence="9" id="KW-1185">Reference proteome</keyword>
<dbReference type="PANTHER" id="PTHR30624">
    <property type="entry name" value="UNCHARACTERIZED PROTEIN TLDD AND PMBA"/>
    <property type="match status" value="1"/>
</dbReference>
<name>A0ABQ6EVD4_9VIBR</name>
<reference evidence="9" key="1">
    <citation type="journal article" date="2019" name="Int. J. Syst. Evol. Microbiol.">
        <title>The Global Catalogue of Microorganisms (GCM) 10K type strain sequencing project: providing services to taxonomists for standard genome sequencing and annotation.</title>
        <authorList>
            <consortium name="The Broad Institute Genomics Platform"/>
            <consortium name="The Broad Institute Genome Sequencing Center for Infectious Disease"/>
            <person name="Wu L."/>
            <person name="Ma J."/>
        </authorList>
    </citation>
    <scope>NUCLEOTIDE SEQUENCE [LARGE SCALE GENOMIC DNA]</scope>
    <source>
        <strain evidence="9">NBRC 108723</strain>
    </source>
</reference>
<sequence>MTINHVEEALLSSGDLTQRDIEQTLASIATRQVDYADIYFQSSWHESLVLEDSIIKDGSFSIDRGVGVRAVAGEKTGFAYSDQIQLDSLKQSAQAARGIAQAGQSAQVKALIPSSNQQVYDALNPLESWEKQQKTQLLKELDAYIRTKEPLIKEVSISLSGVHEQILVAATDGTYAGDIRPLVRLSISVLAQRGERRERGSSGGGGRFGYDFFLSQDQNNKVAYHYADEAIRMALVNLEADAAPAGAMPVVLGSGWPGVLLHEAVGHGLEGDFNRKESSVFSGKIGEKVTSNLCTIVDDGTLKDLRGSLNIDDEGVVGQYNTLIENGVLKGYMQDKHNARLMGVEPTGNGRRESYAHLPMPRMTNTYMLPGQHAPEEIIATVEKGLYAPNFGGGQVDITSGKFVFSASEAYLIENGKITRPVKGATLIGSGIEAMQQVSMVGNDLSIDRGVGVCGKAGQSVPVGVGQPTLKLDSLTVGGTD</sequence>
<dbReference type="RefSeq" id="WP_284191039.1">
    <property type="nucleotide sequence ID" value="NZ_BSPW01000020.1"/>
</dbReference>
<evidence type="ECO:0000313" key="8">
    <source>
        <dbReference type="EMBL" id="GLT17128.1"/>
    </source>
</evidence>
<feature type="domain" description="Metalloprotease TldD/E C-terminal" evidence="6">
    <location>
        <begin position="246"/>
        <end position="479"/>
    </location>
</feature>
<evidence type="ECO:0000313" key="9">
    <source>
        <dbReference type="Proteomes" id="UP001157138"/>
    </source>
</evidence>
<evidence type="ECO:0000259" key="5">
    <source>
        <dbReference type="Pfam" id="PF01523"/>
    </source>
</evidence>
<dbReference type="Proteomes" id="UP001157138">
    <property type="component" value="Unassembled WGS sequence"/>
</dbReference>
<dbReference type="InterPro" id="IPR002510">
    <property type="entry name" value="Metalloprtase-TldD/E_N"/>
</dbReference>
<feature type="domain" description="Metalloprotease TldD/E central" evidence="7">
    <location>
        <begin position="125"/>
        <end position="238"/>
    </location>
</feature>
<dbReference type="PANTHER" id="PTHR30624:SF4">
    <property type="entry name" value="METALLOPROTEASE TLDD"/>
    <property type="match status" value="1"/>
</dbReference>
<keyword evidence="3" id="KW-0378">Hydrolase</keyword>
<keyword evidence="4" id="KW-0482">Metalloprotease</keyword>
<evidence type="ECO:0000256" key="1">
    <source>
        <dbReference type="ARBA" id="ARBA00005836"/>
    </source>
</evidence>
<dbReference type="Gene3D" id="3.30.2290.10">
    <property type="entry name" value="PmbA/TldD superfamily"/>
    <property type="match status" value="1"/>
</dbReference>
<dbReference type="NCBIfam" id="NF008006">
    <property type="entry name" value="PRK10735.1"/>
    <property type="match status" value="1"/>
</dbReference>
<comment type="caution">
    <text evidence="8">The sequence shown here is derived from an EMBL/GenBank/DDBJ whole genome shotgun (WGS) entry which is preliminary data.</text>
</comment>
<evidence type="ECO:0000256" key="3">
    <source>
        <dbReference type="ARBA" id="ARBA00022801"/>
    </source>
</evidence>
<dbReference type="SUPFAM" id="SSF111283">
    <property type="entry name" value="Putative modulator of DNA gyrase, PmbA/TldD"/>
    <property type="match status" value="1"/>
</dbReference>
<dbReference type="Pfam" id="PF19289">
    <property type="entry name" value="PmbA_TldD_3rd"/>
    <property type="match status" value="1"/>
</dbReference>
<evidence type="ECO:0000259" key="7">
    <source>
        <dbReference type="Pfam" id="PF19290"/>
    </source>
</evidence>
<evidence type="ECO:0000259" key="6">
    <source>
        <dbReference type="Pfam" id="PF19289"/>
    </source>
</evidence>
<evidence type="ECO:0000256" key="2">
    <source>
        <dbReference type="ARBA" id="ARBA00022670"/>
    </source>
</evidence>
<dbReference type="InterPro" id="IPR051463">
    <property type="entry name" value="Peptidase_U62_metallo"/>
</dbReference>
<dbReference type="Pfam" id="PF01523">
    <property type="entry name" value="PmbA_TldD_1st"/>
    <property type="match status" value="1"/>
</dbReference>
<protein>
    <submittedName>
        <fullName evidence="8">TldD protein</fullName>
    </submittedName>
</protein>
<dbReference type="InterPro" id="IPR036059">
    <property type="entry name" value="TldD/PmbA_sf"/>
</dbReference>
<gene>
    <name evidence="8" type="ORF">GCM10007938_09050</name>
</gene>